<feature type="transmembrane region" description="Helical" evidence="4">
    <location>
        <begin position="12"/>
        <end position="29"/>
    </location>
</feature>
<dbReference type="RefSeq" id="WP_125136337.1">
    <property type="nucleotide sequence ID" value="NZ_LR130778.1"/>
</dbReference>
<protein>
    <recommendedName>
        <fullName evidence="7">Tetratricopeptide repeat protein</fullName>
    </recommendedName>
</protein>
<dbReference type="InterPro" id="IPR019734">
    <property type="entry name" value="TPR_rpt"/>
</dbReference>
<evidence type="ECO:0000256" key="3">
    <source>
        <dbReference type="PROSITE-ProRule" id="PRU00339"/>
    </source>
</evidence>
<dbReference type="SMART" id="SM00028">
    <property type="entry name" value="TPR"/>
    <property type="match status" value="4"/>
</dbReference>
<dbReference type="Proteomes" id="UP000279029">
    <property type="component" value="Chromosome"/>
</dbReference>
<evidence type="ECO:0000256" key="1">
    <source>
        <dbReference type="ARBA" id="ARBA00022737"/>
    </source>
</evidence>
<evidence type="ECO:0000313" key="6">
    <source>
        <dbReference type="Proteomes" id="UP000279029"/>
    </source>
</evidence>
<keyword evidence="4" id="KW-0472">Membrane</keyword>
<reference evidence="5 6" key="1">
    <citation type="submission" date="2018-09" db="EMBL/GenBank/DDBJ databases">
        <authorList>
            <person name="Postec A."/>
        </authorList>
    </citation>
    <scope>NUCLEOTIDE SEQUENCE [LARGE SCALE GENOMIC DNA]</scope>
    <source>
        <strain evidence="5">70B-A</strain>
    </source>
</reference>
<dbReference type="AlphaFoldDB" id="A0A3P7PDF0"/>
<keyword evidence="4" id="KW-0812">Transmembrane</keyword>
<dbReference type="Pfam" id="PF13432">
    <property type="entry name" value="TPR_16"/>
    <property type="match status" value="1"/>
</dbReference>
<dbReference type="InterPro" id="IPR013105">
    <property type="entry name" value="TPR_2"/>
</dbReference>
<evidence type="ECO:0000256" key="2">
    <source>
        <dbReference type="ARBA" id="ARBA00022803"/>
    </source>
</evidence>
<name>A0A3P7PDF0_9FIRM</name>
<keyword evidence="6" id="KW-1185">Reference proteome</keyword>
<accession>A0A3P7PDF0</accession>
<dbReference type="InterPro" id="IPR011990">
    <property type="entry name" value="TPR-like_helical_dom_sf"/>
</dbReference>
<proteinExistence type="predicted"/>
<dbReference type="PROSITE" id="PS50005">
    <property type="entry name" value="TPR"/>
    <property type="match status" value="1"/>
</dbReference>
<evidence type="ECO:0000256" key="4">
    <source>
        <dbReference type="SAM" id="Phobius"/>
    </source>
</evidence>
<evidence type="ECO:0000313" key="5">
    <source>
        <dbReference type="EMBL" id="VDN46918.1"/>
    </source>
</evidence>
<keyword evidence="1" id="KW-0677">Repeat</keyword>
<evidence type="ECO:0008006" key="7">
    <source>
        <dbReference type="Google" id="ProtNLM"/>
    </source>
</evidence>
<dbReference type="PANTHER" id="PTHR12558:SF13">
    <property type="entry name" value="CELL DIVISION CYCLE PROTEIN 27 HOMOLOG"/>
    <property type="match status" value="1"/>
</dbReference>
<dbReference type="Gene3D" id="1.25.40.10">
    <property type="entry name" value="Tetratricopeptide repeat domain"/>
    <property type="match status" value="2"/>
</dbReference>
<dbReference type="Pfam" id="PF07719">
    <property type="entry name" value="TPR_2"/>
    <property type="match status" value="1"/>
</dbReference>
<dbReference type="KEGG" id="cbar:PATL70BA_1044"/>
<keyword evidence="4" id="KW-1133">Transmembrane helix</keyword>
<gene>
    <name evidence="5" type="ORF">PATL70BA_1044</name>
</gene>
<sequence length="301" mass="34795">MAKLKSKWRSITLGYLVISYFVIVVINRLPVSYFLIGFGIYSLMMIILFFGTFVGVLGVLIQTFTRDNQKALPLYKLAYKLGTQNTTILATYGLLLLRNNEVSQALNCFDKGLETNTYFLTTKTLMGNKAICYWKLGQLDKAIQIYYDFFDQYGAENQVFLKNHTYDDDTIRTVVKDNPYFFPQDFTTLGYLFMLKEDYVKATFFTKAALNKKEDYASAYDNMGQIAYRQNNLVIAKEYFQKALELDENAPDTLYHMGLIYQLEHNNTEALQYLKKAKSCYLDGLSTITYDMIDTAIKHTT</sequence>
<dbReference type="EMBL" id="LR130778">
    <property type="protein sequence ID" value="VDN46918.1"/>
    <property type="molecule type" value="Genomic_DNA"/>
</dbReference>
<organism evidence="5 6">
    <name type="scientific">Petrocella atlantisensis</name>
    <dbReference type="NCBI Taxonomy" id="2173034"/>
    <lineage>
        <taxon>Bacteria</taxon>
        <taxon>Bacillati</taxon>
        <taxon>Bacillota</taxon>
        <taxon>Clostridia</taxon>
        <taxon>Lachnospirales</taxon>
        <taxon>Vallitaleaceae</taxon>
        <taxon>Petrocella</taxon>
    </lineage>
</organism>
<feature type="transmembrane region" description="Helical" evidence="4">
    <location>
        <begin position="35"/>
        <end position="61"/>
    </location>
</feature>
<dbReference type="SUPFAM" id="SSF48452">
    <property type="entry name" value="TPR-like"/>
    <property type="match status" value="1"/>
</dbReference>
<keyword evidence="2 3" id="KW-0802">TPR repeat</keyword>
<dbReference type="OrthoDB" id="305319at2"/>
<feature type="repeat" description="TPR" evidence="3">
    <location>
        <begin position="217"/>
        <end position="250"/>
    </location>
</feature>
<dbReference type="PANTHER" id="PTHR12558">
    <property type="entry name" value="CELL DIVISION CYCLE 16,23,27"/>
    <property type="match status" value="1"/>
</dbReference>